<dbReference type="Proteomes" id="UP000040453">
    <property type="component" value="Unassembled WGS sequence"/>
</dbReference>
<evidence type="ECO:0000256" key="2">
    <source>
        <dbReference type="SAM" id="SignalP"/>
    </source>
</evidence>
<keyword evidence="2" id="KW-0732">Signal</keyword>
<proteinExistence type="predicted"/>
<evidence type="ECO:0000256" key="1">
    <source>
        <dbReference type="SAM" id="Coils"/>
    </source>
</evidence>
<sequence>MRKKLLSICFALILMIGLLPSHAFALEADDPEVEEFIESIGWEVEDYEDYLADFYLGLADFDDVSELGTPVTEEGMDELIEKYDLTYEELEEMLREEGLLLEDEEITDSAVFVFMETTDILIEFLLNEDLGESEDSFSSFEEEEITDEHLEALASEHDLNSIEELEELFNSYEDSINNYTSLLDVEYAAEYYATEDSSASEADGWEDDDLWEEDDIFGENTDFTADMFNTPLLTGEPIVDIYAMISVMFFETILDFQ</sequence>
<feature type="chain" id="PRO_5001976370" description="Processed acidic surface protein" evidence="2">
    <location>
        <begin position="26"/>
        <end position="257"/>
    </location>
</feature>
<gene>
    <name evidence="3" type="ORF">BN997_04560</name>
</gene>
<name>A0A0A1N0Y1_9BACI</name>
<dbReference type="RefSeq" id="WP_052485100.1">
    <property type="nucleotide sequence ID" value="NZ_CAXOIH010000019.1"/>
</dbReference>
<reference evidence="3 4" key="1">
    <citation type="submission" date="2014-11" db="EMBL/GenBank/DDBJ databases">
        <authorList>
            <person name="Urmite Genomes Urmite Genomes"/>
        </authorList>
    </citation>
    <scope>NUCLEOTIDE SEQUENCE [LARGE SCALE GENOMIC DNA]</scope>
    <source>
        <strain evidence="3 4">Oc5</strain>
    </source>
</reference>
<accession>A0A0A1N0Y1</accession>
<dbReference type="AlphaFoldDB" id="A0A0A1N0Y1"/>
<evidence type="ECO:0000313" key="3">
    <source>
        <dbReference type="EMBL" id="CEI84606.1"/>
    </source>
</evidence>
<dbReference type="STRING" id="545501.BN997_04560"/>
<dbReference type="InterPro" id="IPR030832">
    <property type="entry name" value="Acidic_LPXTA"/>
</dbReference>
<dbReference type="EMBL" id="CDGG01000001">
    <property type="protein sequence ID" value="CEI84606.1"/>
    <property type="molecule type" value="Genomic_DNA"/>
</dbReference>
<keyword evidence="1" id="KW-0175">Coiled coil</keyword>
<keyword evidence="4" id="KW-1185">Reference proteome</keyword>
<evidence type="ECO:0000313" key="4">
    <source>
        <dbReference type="Proteomes" id="UP000040453"/>
    </source>
</evidence>
<protein>
    <recommendedName>
        <fullName evidence="5">Processed acidic surface protein</fullName>
    </recommendedName>
</protein>
<feature type="signal peptide" evidence="2">
    <location>
        <begin position="1"/>
        <end position="25"/>
    </location>
</feature>
<evidence type="ECO:0008006" key="5">
    <source>
        <dbReference type="Google" id="ProtNLM"/>
    </source>
</evidence>
<organism evidence="3 4">
    <name type="scientific">Oceanobacillus oncorhynchi</name>
    <dbReference type="NCBI Taxonomy" id="545501"/>
    <lineage>
        <taxon>Bacteria</taxon>
        <taxon>Bacillati</taxon>
        <taxon>Bacillota</taxon>
        <taxon>Bacilli</taxon>
        <taxon>Bacillales</taxon>
        <taxon>Bacillaceae</taxon>
        <taxon>Oceanobacillus</taxon>
    </lineage>
</organism>
<dbReference type="NCBIfam" id="TIGR04383">
    <property type="entry name" value="acidic_w_LPXTA"/>
    <property type="match status" value="1"/>
</dbReference>
<feature type="coiled-coil region" evidence="1">
    <location>
        <begin position="76"/>
        <end position="107"/>
    </location>
</feature>